<feature type="domain" description="HTH marR-type" evidence="4">
    <location>
        <begin position="24"/>
        <end position="154"/>
    </location>
</feature>
<evidence type="ECO:0000313" key="5">
    <source>
        <dbReference type="EMBL" id="MBC2669570.1"/>
    </source>
</evidence>
<evidence type="ECO:0000256" key="3">
    <source>
        <dbReference type="ARBA" id="ARBA00023163"/>
    </source>
</evidence>
<keyword evidence="2" id="KW-0238">DNA-binding</keyword>
<name>A0A7X1KQI2_9SPHN</name>
<dbReference type="RefSeq" id="WP_185679434.1">
    <property type="nucleotide sequence ID" value="NZ_JACLAX010000009.1"/>
</dbReference>
<dbReference type="SUPFAM" id="SSF46785">
    <property type="entry name" value="Winged helix' DNA-binding domain"/>
    <property type="match status" value="1"/>
</dbReference>
<gene>
    <name evidence="5" type="ORF">H7F53_10480</name>
</gene>
<dbReference type="SMART" id="SM00347">
    <property type="entry name" value="HTH_MARR"/>
    <property type="match status" value="1"/>
</dbReference>
<dbReference type="PANTHER" id="PTHR42756:SF1">
    <property type="entry name" value="TRANSCRIPTIONAL REPRESSOR OF EMRAB OPERON"/>
    <property type="match status" value="1"/>
</dbReference>
<evidence type="ECO:0000313" key="6">
    <source>
        <dbReference type="Proteomes" id="UP000551327"/>
    </source>
</evidence>
<dbReference type="GO" id="GO:0003677">
    <property type="term" value="F:DNA binding"/>
    <property type="evidence" value="ECO:0007669"/>
    <property type="project" value="UniProtKB-KW"/>
</dbReference>
<proteinExistence type="predicted"/>
<dbReference type="GO" id="GO:0003700">
    <property type="term" value="F:DNA-binding transcription factor activity"/>
    <property type="evidence" value="ECO:0007669"/>
    <property type="project" value="InterPro"/>
</dbReference>
<dbReference type="AlphaFoldDB" id="A0A7X1KQI2"/>
<dbReference type="Proteomes" id="UP000551327">
    <property type="component" value="Unassembled WGS sequence"/>
</dbReference>
<dbReference type="InterPro" id="IPR000835">
    <property type="entry name" value="HTH_MarR-typ"/>
</dbReference>
<keyword evidence="1" id="KW-0805">Transcription regulation</keyword>
<keyword evidence="3" id="KW-0804">Transcription</keyword>
<dbReference type="EMBL" id="JACLAX010000009">
    <property type="protein sequence ID" value="MBC2669570.1"/>
    <property type="molecule type" value="Genomic_DNA"/>
</dbReference>
<evidence type="ECO:0000259" key="4">
    <source>
        <dbReference type="PROSITE" id="PS50995"/>
    </source>
</evidence>
<dbReference type="Gene3D" id="1.10.10.10">
    <property type="entry name" value="Winged helix-like DNA-binding domain superfamily/Winged helix DNA-binding domain"/>
    <property type="match status" value="1"/>
</dbReference>
<accession>A0A7X1KQI2</accession>
<organism evidence="5 6">
    <name type="scientific">Novosphingobium piscinae</name>
    <dbReference type="NCBI Taxonomy" id="1507448"/>
    <lineage>
        <taxon>Bacteria</taxon>
        <taxon>Pseudomonadati</taxon>
        <taxon>Pseudomonadota</taxon>
        <taxon>Alphaproteobacteria</taxon>
        <taxon>Sphingomonadales</taxon>
        <taxon>Sphingomonadaceae</taxon>
        <taxon>Novosphingobium</taxon>
    </lineage>
</organism>
<dbReference type="PANTHER" id="PTHR42756">
    <property type="entry name" value="TRANSCRIPTIONAL REGULATOR, MARR"/>
    <property type="match status" value="1"/>
</dbReference>
<reference evidence="5 6" key="1">
    <citation type="submission" date="2020-08" db="EMBL/GenBank/DDBJ databases">
        <title>The genome sequence of type strain Novosphingobium piscinae KCTC 42194.</title>
        <authorList>
            <person name="Liu Y."/>
        </authorList>
    </citation>
    <scope>NUCLEOTIDE SEQUENCE [LARGE SCALE GENOMIC DNA]</scope>
    <source>
        <strain evidence="5 6">KCTC 42194</strain>
    </source>
</reference>
<protein>
    <submittedName>
        <fullName evidence="5">MarR family transcriptional regulator</fullName>
    </submittedName>
</protein>
<dbReference type="Pfam" id="PF12802">
    <property type="entry name" value="MarR_2"/>
    <property type="match status" value="1"/>
</dbReference>
<dbReference type="InterPro" id="IPR036390">
    <property type="entry name" value="WH_DNA-bd_sf"/>
</dbReference>
<dbReference type="InterPro" id="IPR036388">
    <property type="entry name" value="WH-like_DNA-bd_sf"/>
</dbReference>
<evidence type="ECO:0000256" key="1">
    <source>
        <dbReference type="ARBA" id="ARBA00023015"/>
    </source>
</evidence>
<sequence>MTDFVTGSTHSADALPVSAVDPLADLPGYLLRRAANSMMAELGTRLNAHELRISEATVLLLINDRTDLTSAEIGKLLEIQRANMVPLLARLETAGLIHRVPINRKSQAIVLTPHGRTRLDEVRAVTQKFEADLLERIPAQHRPHLVPALQALLG</sequence>
<evidence type="ECO:0000256" key="2">
    <source>
        <dbReference type="ARBA" id="ARBA00023125"/>
    </source>
</evidence>
<keyword evidence="6" id="KW-1185">Reference proteome</keyword>
<comment type="caution">
    <text evidence="5">The sequence shown here is derived from an EMBL/GenBank/DDBJ whole genome shotgun (WGS) entry which is preliminary data.</text>
</comment>
<dbReference type="PROSITE" id="PS50995">
    <property type="entry name" value="HTH_MARR_2"/>
    <property type="match status" value="1"/>
</dbReference>